<dbReference type="Proteomes" id="UP001199919">
    <property type="component" value="Unassembled WGS sequence"/>
</dbReference>
<evidence type="ECO:0000256" key="5">
    <source>
        <dbReference type="ARBA" id="ARBA00022692"/>
    </source>
</evidence>
<dbReference type="InterPro" id="IPR051906">
    <property type="entry name" value="TolC-like"/>
</dbReference>
<organism evidence="9 10">
    <name type="scientific">Mucilaginibacter roseus</name>
    <dbReference type="NCBI Taxonomy" id="1528868"/>
    <lineage>
        <taxon>Bacteria</taxon>
        <taxon>Pseudomonadati</taxon>
        <taxon>Bacteroidota</taxon>
        <taxon>Sphingobacteriia</taxon>
        <taxon>Sphingobacteriales</taxon>
        <taxon>Sphingobacteriaceae</taxon>
        <taxon>Mucilaginibacter</taxon>
    </lineage>
</organism>
<feature type="signal peptide" evidence="8">
    <location>
        <begin position="1"/>
        <end position="21"/>
    </location>
</feature>
<evidence type="ECO:0000256" key="4">
    <source>
        <dbReference type="ARBA" id="ARBA00022452"/>
    </source>
</evidence>
<keyword evidence="6" id="KW-0472">Membrane</keyword>
<keyword evidence="4" id="KW-1134">Transmembrane beta strand</keyword>
<protein>
    <submittedName>
        <fullName evidence="9">TolC family protein</fullName>
    </submittedName>
</protein>
<accession>A0ABS8U2B3</accession>
<sequence length="437" mass="48945">MKRLGLLFLFILCAARLTAQQAPPKLTLQEAVELALKNNFNIKLSQNNAAIAKNNVSVGNAGMLPFVTADVTSSNSIQTTRQTRADGTINNITNARNTGITYGVNLDWTIFDGFAMFANYDELKELDKLGQLRLRDTVQSMVANVITTYYSLISQDAQIRALNGVLSTSRTQARYANDRYQVGSASRLELNTALVNANLDTANLINQIQQFRYTKIQLNQLLVRDVQTEFVVADTIIVDESLKLADIINEAQTQNPAILAGQINKRLAEINLRQVKATRYPQIAVTSGYTISDSRNPAGFARVQNARGFNYGVTASLNIFDGFNQWRRERNAKLEIQNAELNFKQRQQDIEATISNFFISYASGLELIKIGQANKDLAKRNLELSLEKYRLGNITPLEIREAQRAYLDAQSRFSAAQYQSKLAEITLKQLTNRVDIK</sequence>
<keyword evidence="7" id="KW-0998">Cell outer membrane</keyword>
<dbReference type="Gene3D" id="1.20.1600.10">
    <property type="entry name" value="Outer membrane efflux proteins (OEP)"/>
    <property type="match status" value="1"/>
</dbReference>
<comment type="caution">
    <text evidence="9">The sequence shown here is derived from an EMBL/GenBank/DDBJ whole genome shotgun (WGS) entry which is preliminary data.</text>
</comment>
<evidence type="ECO:0000256" key="7">
    <source>
        <dbReference type="ARBA" id="ARBA00023237"/>
    </source>
</evidence>
<evidence type="ECO:0000313" key="9">
    <source>
        <dbReference type="EMBL" id="MCD8741251.1"/>
    </source>
</evidence>
<keyword evidence="8" id="KW-0732">Signal</keyword>
<keyword evidence="10" id="KW-1185">Reference proteome</keyword>
<gene>
    <name evidence="9" type="ORF">LT679_11615</name>
</gene>
<proteinExistence type="inferred from homology"/>
<dbReference type="RefSeq" id="WP_232177756.1">
    <property type="nucleotide sequence ID" value="NZ_JAJPWV010000003.1"/>
</dbReference>
<dbReference type="Pfam" id="PF02321">
    <property type="entry name" value="OEP"/>
    <property type="match status" value="2"/>
</dbReference>
<evidence type="ECO:0000256" key="3">
    <source>
        <dbReference type="ARBA" id="ARBA00022448"/>
    </source>
</evidence>
<dbReference type="PANTHER" id="PTHR30026">
    <property type="entry name" value="OUTER MEMBRANE PROTEIN TOLC"/>
    <property type="match status" value="1"/>
</dbReference>
<name>A0ABS8U2B3_9SPHI</name>
<keyword evidence="3" id="KW-0813">Transport</keyword>
<dbReference type="InterPro" id="IPR003423">
    <property type="entry name" value="OMP_efflux"/>
</dbReference>
<evidence type="ECO:0000313" key="10">
    <source>
        <dbReference type="Proteomes" id="UP001199919"/>
    </source>
</evidence>
<feature type="chain" id="PRO_5045640614" evidence="8">
    <location>
        <begin position="22"/>
        <end position="437"/>
    </location>
</feature>
<evidence type="ECO:0000256" key="8">
    <source>
        <dbReference type="SAM" id="SignalP"/>
    </source>
</evidence>
<evidence type="ECO:0000256" key="6">
    <source>
        <dbReference type="ARBA" id="ARBA00023136"/>
    </source>
</evidence>
<comment type="subcellular location">
    <subcellularLocation>
        <location evidence="1">Cell outer membrane</location>
    </subcellularLocation>
</comment>
<dbReference type="PANTHER" id="PTHR30026:SF20">
    <property type="entry name" value="OUTER MEMBRANE PROTEIN TOLC"/>
    <property type="match status" value="1"/>
</dbReference>
<reference evidence="9 10" key="1">
    <citation type="submission" date="2021-12" db="EMBL/GenBank/DDBJ databases">
        <title>Mucilaginibacter roseus genome.</title>
        <authorList>
            <person name="Ferreira J.R."/>
            <person name="Newman J.D."/>
        </authorList>
    </citation>
    <scope>NUCLEOTIDE SEQUENCE [LARGE SCALE GENOMIC DNA]</scope>
    <source>
        <strain evidence="9 10">LMG 28454</strain>
    </source>
</reference>
<keyword evidence="5" id="KW-0812">Transmembrane</keyword>
<comment type="similarity">
    <text evidence="2">Belongs to the outer membrane factor (OMF) (TC 1.B.17) family.</text>
</comment>
<dbReference type="EMBL" id="JAJPWV010000003">
    <property type="protein sequence ID" value="MCD8741251.1"/>
    <property type="molecule type" value="Genomic_DNA"/>
</dbReference>
<dbReference type="SUPFAM" id="SSF56954">
    <property type="entry name" value="Outer membrane efflux proteins (OEP)"/>
    <property type="match status" value="1"/>
</dbReference>
<evidence type="ECO:0000256" key="2">
    <source>
        <dbReference type="ARBA" id="ARBA00007613"/>
    </source>
</evidence>
<evidence type="ECO:0000256" key="1">
    <source>
        <dbReference type="ARBA" id="ARBA00004442"/>
    </source>
</evidence>